<dbReference type="PANTHER" id="PTHR30575:SF0">
    <property type="entry name" value="XAA-ARG DIPEPTIDASE"/>
    <property type="match status" value="1"/>
</dbReference>
<evidence type="ECO:0000313" key="3">
    <source>
        <dbReference type="EMBL" id="GIH19812.1"/>
    </source>
</evidence>
<dbReference type="PANTHER" id="PTHR30575">
    <property type="entry name" value="PEPTIDASE M20"/>
    <property type="match status" value="1"/>
</dbReference>
<keyword evidence="4" id="KW-1185">Reference proteome</keyword>
<name>A0A8J3VUP8_9ACTN</name>
<reference evidence="3" key="1">
    <citation type="submission" date="2021-01" db="EMBL/GenBank/DDBJ databases">
        <title>Whole genome shotgun sequence of Rugosimonospora africana NBRC 104875.</title>
        <authorList>
            <person name="Komaki H."/>
            <person name="Tamura T."/>
        </authorList>
    </citation>
    <scope>NUCLEOTIDE SEQUENCE</scope>
    <source>
        <strain evidence="3">NBRC 104875</strain>
    </source>
</reference>
<accession>A0A8J3VUP8</accession>
<dbReference type="Gene3D" id="3.30.70.360">
    <property type="match status" value="1"/>
</dbReference>
<dbReference type="InterPro" id="IPR052030">
    <property type="entry name" value="Peptidase_M20/M20A_hydrolases"/>
</dbReference>
<dbReference type="InterPro" id="IPR017439">
    <property type="entry name" value="Amidohydrolase"/>
</dbReference>
<feature type="region of interest" description="Disordered" evidence="1">
    <location>
        <begin position="50"/>
        <end position="74"/>
    </location>
</feature>
<feature type="domain" description="Peptidase M20 dimerisation" evidence="2">
    <location>
        <begin position="271"/>
        <end position="362"/>
    </location>
</feature>
<evidence type="ECO:0000256" key="1">
    <source>
        <dbReference type="SAM" id="MobiDB-lite"/>
    </source>
</evidence>
<dbReference type="GO" id="GO:0071713">
    <property type="term" value="F:para-aminobenzoyl-glutamate hydrolase activity"/>
    <property type="evidence" value="ECO:0007669"/>
    <property type="project" value="TreeGrafter"/>
</dbReference>
<protein>
    <submittedName>
        <fullName evidence="3">Amidohydrolase</fullName>
    </submittedName>
</protein>
<dbReference type="Pfam" id="PF07687">
    <property type="entry name" value="M20_dimer"/>
    <property type="match status" value="1"/>
</dbReference>
<proteinExistence type="predicted"/>
<dbReference type="PROSITE" id="PS51318">
    <property type="entry name" value="TAT"/>
    <property type="match status" value="1"/>
</dbReference>
<comment type="caution">
    <text evidence="3">The sequence shown here is derived from an EMBL/GenBank/DDBJ whole genome shotgun (WGS) entry which is preliminary data.</text>
</comment>
<dbReference type="Gene3D" id="3.40.630.10">
    <property type="entry name" value="Zn peptidases"/>
    <property type="match status" value="1"/>
</dbReference>
<dbReference type="GO" id="GO:0005737">
    <property type="term" value="C:cytoplasm"/>
    <property type="evidence" value="ECO:0007669"/>
    <property type="project" value="TreeGrafter"/>
</dbReference>
<organism evidence="3 4">
    <name type="scientific">Rugosimonospora africana</name>
    <dbReference type="NCBI Taxonomy" id="556532"/>
    <lineage>
        <taxon>Bacteria</taxon>
        <taxon>Bacillati</taxon>
        <taxon>Actinomycetota</taxon>
        <taxon>Actinomycetes</taxon>
        <taxon>Micromonosporales</taxon>
        <taxon>Micromonosporaceae</taxon>
        <taxon>Rugosimonospora</taxon>
    </lineage>
</organism>
<dbReference type="InterPro" id="IPR011650">
    <property type="entry name" value="Peptidase_M20_dimer"/>
</dbReference>
<dbReference type="Proteomes" id="UP000642748">
    <property type="component" value="Unassembled WGS sequence"/>
</dbReference>
<dbReference type="GO" id="GO:0016805">
    <property type="term" value="F:dipeptidase activity"/>
    <property type="evidence" value="ECO:0007669"/>
    <property type="project" value="TreeGrafter"/>
</dbReference>
<gene>
    <name evidence="3" type="ORF">Raf01_79840</name>
</gene>
<dbReference type="InterPro" id="IPR006311">
    <property type="entry name" value="TAT_signal"/>
</dbReference>
<dbReference type="NCBIfam" id="TIGR01891">
    <property type="entry name" value="amidohydrolases"/>
    <property type="match status" value="1"/>
</dbReference>
<dbReference type="EMBL" id="BONZ01000085">
    <property type="protein sequence ID" value="GIH19812.1"/>
    <property type="molecule type" value="Genomic_DNA"/>
</dbReference>
<dbReference type="SUPFAM" id="SSF55031">
    <property type="entry name" value="Bacterial exopeptidase dimerisation domain"/>
    <property type="match status" value="1"/>
</dbReference>
<sequence length="585" mass="61812">MCDTDHLLSNQTEQSGLNRRQILGAIGALGAGATAGTIIDAPLAAASGGTLDDKTQPATNAGYEPPSGLAKDSGAKSSALSWLDNNTSSVYGMNDEVWAYHELSLQEWNSSLLQATFLEKHGFTVQWGAAGFPTAYVATYVVGSGKPTIGFSVECDALPGLSQNKGVPYHDPQEYIDDAFSPTYGVGHGCGHCALGTAAIHAAVATAKGLAASRTDGTVKVYGATAEEYLLGKAYAVSRGVYKGLDALVDWHPGGDTSTGWGSSNAMQSISFTFLGIAGHGGTPLGNKSALDAATITGMLTEFLREENLAPSGRIHYAIRNGGQAPNVTPEIAEVWYYVREGSPARVKVLVDKVVNCAKAAAMATQTKLVYKVTSGCWNKLPSQRGAELMYDNMQQIGAPVFSAADQEFATTLQGNIGLGSGGFATHVSPLSPPDPIFLGGGSTDVADISWQAPTIQMGTPIWPQGFKSHTWAVASSAASDGGHKALLSAAKYLAATAVDLYTQPTILGEMKDEFAKRTKNVTYEPLFPKDFEPPMYQPPDWFLKRTGQHWPPPNITWPRPKVISKEKFADLGPSLPPQDLPPLG</sequence>
<evidence type="ECO:0000259" key="2">
    <source>
        <dbReference type="Pfam" id="PF07687"/>
    </source>
</evidence>
<dbReference type="RefSeq" id="WP_203923256.1">
    <property type="nucleotide sequence ID" value="NZ_BONZ01000085.1"/>
</dbReference>
<dbReference type="InterPro" id="IPR036264">
    <property type="entry name" value="Bact_exopeptidase_dim_dom"/>
</dbReference>
<dbReference type="AlphaFoldDB" id="A0A8J3VUP8"/>
<dbReference type="SUPFAM" id="SSF53187">
    <property type="entry name" value="Zn-dependent exopeptidases"/>
    <property type="match status" value="1"/>
</dbReference>
<evidence type="ECO:0000313" key="4">
    <source>
        <dbReference type="Proteomes" id="UP000642748"/>
    </source>
</evidence>
<dbReference type="GO" id="GO:0046657">
    <property type="term" value="P:folic acid catabolic process"/>
    <property type="evidence" value="ECO:0007669"/>
    <property type="project" value="TreeGrafter"/>
</dbReference>